<dbReference type="OrthoDB" id="9794513at2"/>
<gene>
    <name evidence="1" type="ORF">SAMN05421756_101282</name>
</gene>
<dbReference type="STRING" id="1036181.SAMN05421756_101282"/>
<sequence length="317" mass="33791">MRILLSDVHGGYTDAFVAGEHDYEFLPAVDGHGGLSRLGADAPARAREVAEETLRDDPPDVVVLQRPDEAATVEARTGLRPGRDVPALFLEHNTPKESVPNTRHPLADAGLLVVHVTHLNALLWDTGSAPTTVVEHGLADPGLRYDGSLARLAFVVNEPVRRWRVTGTDLLPRFAPAPVDAFGIDADLLPAALGDQPGVAYGGNLKPPQLRDALVQRRAYLHLNRWTSLGLSLIESMLLGLPVVVLEATVAARTVPPAAGAISPDPDELVAAAHRLLADPDAARAAGLVAREAALERHGLGRFLGDWDRVLADVASR</sequence>
<dbReference type="Pfam" id="PF13692">
    <property type="entry name" value="Glyco_trans_1_4"/>
    <property type="match status" value="1"/>
</dbReference>
<keyword evidence="2" id="KW-1185">Reference proteome</keyword>
<reference evidence="2" key="1">
    <citation type="submission" date="2016-10" db="EMBL/GenBank/DDBJ databases">
        <authorList>
            <person name="Varghese N."/>
            <person name="Submissions S."/>
        </authorList>
    </citation>
    <scope>NUCLEOTIDE SEQUENCE [LARGE SCALE GENOMIC DNA]</scope>
    <source>
        <strain evidence="2">CGMCC 4.6856</strain>
    </source>
</reference>
<protein>
    <submittedName>
        <fullName evidence="1">Glycosyl transferases group 1</fullName>
    </submittedName>
</protein>
<dbReference type="GO" id="GO:0016740">
    <property type="term" value="F:transferase activity"/>
    <property type="evidence" value="ECO:0007669"/>
    <property type="project" value="UniProtKB-KW"/>
</dbReference>
<evidence type="ECO:0000313" key="2">
    <source>
        <dbReference type="Proteomes" id="UP000198504"/>
    </source>
</evidence>
<dbReference type="EMBL" id="FOFA01000001">
    <property type="protein sequence ID" value="SEP65058.1"/>
    <property type="molecule type" value="Genomic_DNA"/>
</dbReference>
<dbReference type="Gene3D" id="3.40.50.2000">
    <property type="entry name" value="Glycogen Phosphorylase B"/>
    <property type="match status" value="1"/>
</dbReference>
<dbReference type="AlphaFoldDB" id="A0A1H8ZN11"/>
<dbReference type="Proteomes" id="UP000198504">
    <property type="component" value="Unassembled WGS sequence"/>
</dbReference>
<evidence type="ECO:0000313" key="1">
    <source>
        <dbReference type="EMBL" id="SEP65058.1"/>
    </source>
</evidence>
<name>A0A1H8ZN11_9ACTN</name>
<dbReference type="RefSeq" id="WP_091177338.1">
    <property type="nucleotide sequence ID" value="NZ_FOFA01000001.1"/>
</dbReference>
<organism evidence="1 2">
    <name type="scientific">Microlunatus flavus</name>
    <dbReference type="NCBI Taxonomy" id="1036181"/>
    <lineage>
        <taxon>Bacteria</taxon>
        <taxon>Bacillati</taxon>
        <taxon>Actinomycetota</taxon>
        <taxon>Actinomycetes</taxon>
        <taxon>Propionibacteriales</taxon>
        <taxon>Propionibacteriaceae</taxon>
        <taxon>Microlunatus</taxon>
    </lineage>
</organism>
<proteinExistence type="predicted"/>
<dbReference type="SUPFAM" id="SSF53756">
    <property type="entry name" value="UDP-Glycosyltransferase/glycogen phosphorylase"/>
    <property type="match status" value="1"/>
</dbReference>
<accession>A0A1H8ZN11</accession>
<keyword evidence="1" id="KW-0808">Transferase</keyword>